<dbReference type="PANTHER" id="PTHR40465">
    <property type="entry name" value="CHROMOSOME 1, WHOLE GENOME SHOTGUN SEQUENCE"/>
    <property type="match status" value="1"/>
</dbReference>
<comment type="caution">
    <text evidence="3">The sequence shown here is derived from an EMBL/GenBank/DDBJ whole genome shotgun (WGS) entry which is preliminary data.</text>
</comment>
<protein>
    <recommendedName>
        <fullName evidence="2">DUF6534 domain-containing protein</fullName>
    </recommendedName>
</protein>
<dbReference type="InterPro" id="IPR045339">
    <property type="entry name" value="DUF6534"/>
</dbReference>
<keyword evidence="1" id="KW-0812">Transmembrane</keyword>
<gene>
    <name evidence="3" type="ORF">DFH08DRAFT_874025</name>
</gene>
<evidence type="ECO:0000256" key="1">
    <source>
        <dbReference type="SAM" id="Phobius"/>
    </source>
</evidence>
<feature type="transmembrane region" description="Helical" evidence="1">
    <location>
        <begin position="12"/>
        <end position="36"/>
    </location>
</feature>
<feature type="transmembrane region" description="Helical" evidence="1">
    <location>
        <begin position="226"/>
        <end position="247"/>
    </location>
</feature>
<feature type="transmembrane region" description="Helical" evidence="1">
    <location>
        <begin position="193"/>
        <end position="220"/>
    </location>
</feature>
<feature type="transmembrane region" description="Helical" evidence="1">
    <location>
        <begin position="162"/>
        <end position="181"/>
    </location>
</feature>
<keyword evidence="1" id="KW-1133">Transmembrane helix</keyword>
<organism evidence="3 4">
    <name type="scientific">Mycena albidolilacea</name>
    <dbReference type="NCBI Taxonomy" id="1033008"/>
    <lineage>
        <taxon>Eukaryota</taxon>
        <taxon>Fungi</taxon>
        <taxon>Dikarya</taxon>
        <taxon>Basidiomycota</taxon>
        <taxon>Agaricomycotina</taxon>
        <taxon>Agaricomycetes</taxon>
        <taxon>Agaricomycetidae</taxon>
        <taxon>Agaricales</taxon>
        <taxon>Marasmiineae</taxon>
        <taxon>Mycenaceae</taxon>
        <taxon>Mycena</taxon>
    </lineage>
</organism>
<dbReference type="Pfam" id="PF20152">
    <property type="entry name" value="DUF6534"/>
    <property type="match status" value="1"/>
</dbReference>
<dbReference type="AlphaFoldDB" id="A0AAD7EPD8"/>
<feature type="transmembrane region" description="Helical" evidence="1">
    <location>
        <begin position="83"/>
        <end position="106"/>
    </location>
</feature>
<accession>A0AAD7EPD8</accession>
<dbReference type="EMBL" id="JARIHO010000024">
    <property type="protein sequence ID" value="KAJ7343063.1"/>
    <property type="molecule type" value="Genomic_DNA"/>
</dbReference>
<dbReference type="Proteomes" id="UP001218218">
    <property type="component" value="Unassembled WGS sequence"/>
</dbReference>
<name>A0AAD7EPD8_9AGAR</name>
<reference evidence="3" key="1">
    <citation type="submission" date="2023-03" db="EMBL/GenBank/DDBJ databases">
        <title>Massive genome expansion in bonnet fungi (Mycena s.s.) driven by repeated elements and novel gene families across ecological guilds.</title>
        <authorList>
            <consortium name="Lawrence Berkeley National Laboratory"/>
            <person name="Harder C.B."/>
            <person name="Miyauchi S."/>
            <person name="Viragh M."/>
            <person name="Kuo A."/>
            <person name="Thoen E."/>
            <person name="Andreopoulos B."/>
            <person name="Lu D."/>
            <person name="Skrede I."/>
            <person name="Drula E."/>
            <person name="Henrissat B."/>
            <person name="Morin E."/>
            <person name="Kohler A."/>
            <person name="Barry K."/>
            <person name="LaButti K."/>
            <person name="Morin E."/>
            <person name="Salamov A."/>
            <person name="Lipzen A."/>
            <person name="Mereny Z."/>
            <person name="Hegedus B."/>
            <person name="Baldrian P."/>
            <person name="Stursova M."/>
            <person name="Weitz H."/>
            <person name="Taylor A."/>
            <person name="Grigoriev I.V."/>
            <person name="Nagy L.G."/>
            <person name="Martin F."/>
            <person name="Kauserud H."/>
        </authorList>
    </citation>
    <scope>NUCLEOTIDE SEQUENCE</scope>
    <source>
        <strain evidence="3">CBHHK002</strain>
    </source>
</reference>
<keyword evidence="4" id="KW-1185">Reference proteome</keyword>
<evidence type="ECO:0000313" key="3">
    <source>
        <dbReference type="EMBL" id="KAJ7343063.1"/>
    </source>
</evidence>
<feature type="domain" description="DUF6534" evidence="2">
    <location>
        <begin position="166"/>
        <end position="252"/>
    </location>
</feature>
<feature type="transmembrane region" description="Helical" evidence="1">
    <location>
        <begin position="48"/>
        <end position="71"/>
    </location>
</feature>
<keyword evidence="1" id="KW-0472">Membrane</keyword>
<feature type="transmembrane region" description="Helical" evidence="1">
    <location>
        <begin position="118"/>
        <end position="142"/>
    </location>
</feature>
<dbReference type="PANTHER" id="PTHR40465:SF1">
    <property type="entry name" value="DUF6534 DOMAIN-CONTAINING PROTEIN"/>
    <property type="match status" value="1"/>
</dbReference>
<sequence>MSSPLDETYGLWLIAFFLECVLFGAGLLQTHLYFLWYPKDDWIVKATVLAVVLFETMQTVIFFAGIHFTLIEHFGDFANLAIISWHVGIQLLFLYLTGFVAQAYYAQCLYRLHSRDKILPVIIFICTVLSFIAGIAQVVLIFDVGESTASNRGHQVATNAQAALNFLTDLLITVGLSWRMNKNRSGIQSTNKLINFLIIAAINRGVLTMVMAALALILNLAAPTTFWFHVALILNGKFYMNSLLAMLNTRKYALGTSREVSMNTMGGANDTNNGFGRNLITINHETRRDVDVEPGKFSL</sequence>
<evidence type="ECO:0000313" key="4">
    <source>
        <dbReference type="Proteomes" id="UP001218218"/>
    </source>
</evidence>
<evidence type="ECO:0000259" key="2">
    <source>
        <dbReference type="Pfam" id="PF20152"/>
    </source>
</evidence>
<proteinExistence type="predicted"/>